<gene>
    <name evidence="2" type="ORF">CIPAW_11G062600</name>
</gene>
<protein>
    <submittedName>
        <fullName evidence="2">Uncharacterized protein</fullName>
    </submittedName>
</protein>
<sequence>MECGAQTSLSSLLPLFSSPISLSPSPDFFLASVPSSRREGQQESCTTSTPPVPPRRPPQLKSSSAATSQIPLSSAAPPQVPPRNAHCPPLLSPPQTTEAVSQPTSAASFPRCSAL</sequence>
<dbReference type="Proteomes" id="UP000811609">
    <property type="component" value="Chromosome 11"/>
</dbReference>
<dbReference type="AlphaFoldDB" id="A0A8T1P2Y2"/>
<name>A0A8T1P2Y2_CARIL</name>
<proteinExistence type="predicted"/>
<evidence type="ECO:0000313" key="2">
    <source>
        <dbReference type="EMBL" id="KAG6635733.1"/>
    </source>
</evidence>
<comment type="caution">
    <text evidence="2">The sequence shown here is derived from an EMBL/GenBank/DDBJ whole genome shotgun (WGS) entry which is preliminary data.</text>
</comment>
<organism evidence="2 3">
    <name type="scientific">Carya illinoinensis</name>
    <name type="common">Pecan</name>
    <dbReference type="NCBI Taxonomy" id="32201"/>
    <lineage>
        <taxon>Eukaryota</taxon>
        <taxon>Viridiplantae</taxon>
        <taxon>Streptophyta</taxon>
        <taxon>Embryophyta</taxon>
        <taxon>Tracheophyta</taxon>
        <taxon>Spermatophyta</taxon>
        <taxon>Magnoliopsida</taxon>
        <taxon>eudicotyledons</taxon>
        <taxon>Gunneridae</taxon>
        <taxon>Pentapetalae</taxon>
        <taxon>rosids</taxon>
        <taxon>fabids</taxon>
        <taxon>Fagales</taxon>
        <taxon>Juglandaceae</taxon>
        <taxon>Carya</taxon>
    </lineage>
</organism>
<evidence type="ECO:0000256" key="1">
    <source>
        <dbReference type="SAM" id="MobiDB-lite"/>
    </source>
</evidence>
<feature type="region of interest" description="Disordered" evidence="1">
    <location>
        <begin position="27"/>
        <end position="115"/>
    </location>
</feature>
<accession>A0A8T1P2Y2</accession>
<keyword evidence="3" id="KW-1185">Reference proteome</keyword>
<feature type="compositionally biased region" description="Polar residues" evidence="1">
    <location>
        <begin position="60"/>
        <end position="72"/>
    </location>
</feature>
<dbReference type="EMBL" id="CM031819">
    <property type="protein sequence ID" value="KAG6635733.1"/>
    <property type="molecule type" value="Genomic_DNA"/>
</dbReference>
<feature type="compositionally biased region" description="Polar residues" evidence="1">
    <location>
        <begin position="93"/>
        <end position="107"/>
    </location>
</feature>
<reference evidence="2" key="1">
    <citation type="submission" date="2020-12" db="EMBL/GenBank/DDBJ databases">
        <title>WGS assembly of Carya illinoinensis cv. Pawnee.</title>
        <authorList>
            <person name="Platts A."/>
            <person name="Shu S."/>
            <person name="Wright S."/>
            <person name="Barry K."/>
            <person name="Edger P."/>
            <person name="Pires J.C."/>
            <person name="Schmutz J."/>
        </authorList>
    </citation>
    <scope>NUCLEOTIDE SEQUENCE</scope>
    <source>
        <tissue evidence="2">Leaf</tissue>
    </source>
</reference>
<evidence type="ECO:0000313" key="3">
    <source>
        <dbReference type="Proteomes" id="UP000811609"/>
    </source>
</evidence>